<dbReference type="PANTHER" id="PTHR43470">
    <property type="entry name" value="PHOSPHATE TRANSPORT SYSTEM PERMEASE PROTEIN PSTA-RELATED"/>
    <property type="match status" value="1"/>
</dbReference>
<dbReference type="PANTHER" id="PTHR43470:SF5">
    <property type="entry name" value="PHOSPHATE TRANSPORT SYSTEM PERMEASE PROTEIN PSTA"/>
    <property type="match status" value="1"/>
</dbReference>
<evidence type="ECO:0000313" key="11">
    <source>
        <dbReference type="Proteomes" id="UP000030153"/>
    </source>
</evidence>
<comment type="subcellular location">
    <subcellularLocation>
        <location evidence="1 8">Cell membrane</location>
        <topology evidence="1 8">Multi-pass membrane protein</topology>
    </subcellularLocation>
</comment>
<dbReference type="eggNOG" id="COG0581">
    <property type="taxonomic scope" value="Bacteria"/>
</dbReference>
<keyword evidence="7 8" id="KW-0472">Membrane</keyword>
<feature type="domain" description="ABC transmembrane type-1" evidence="9">
    <location>
        <begin position="75"/>
        <end position="280"/>
    </location>
</feature>
<feature type="transmembrane region" description="Helical" evidence="8">
    <location>
        <begin position="79"/>
        <end position="100"/>
    </location>
</feature>
<keyword evidence="5 8" id="KW-0812">Transmembrane</keyword>
<gene>
    <name evidence="10" type="ORF">N780_16670</name>
</gene>
<dbReference type="PROSITE" id="PS50928">
    <property type="entry name" value="ABC_TM1"/>
    <property type="match status" value="1"/>
</dbReference>
<dbReference type="CDD" id="cd06261">
    <property type="entry name" value="TM_PBP2"/>
    <property type="match status" value="1"/>
</dbReference>
<organism evidence="10 11">
    <name type="scientific">Pontibacillus chungwhensis BH030062</name>
    <dbReference type="NCBI Taxonomy" id="1385513"/>
    <lineage>
        <taxon>Bacteria</taxon>
        <taxon>Bacillati</taxon>
        <taxon>Bacillota</taxon>
        <taxon>Bacilli</taxon>
        <taxon>Bacillales</taxon>
        <taxon>Bacillaceae</taxon>
        <taxon>Pontibacillus</taxon>
    </lineage>
</organism>
<evidence type="ECO:0000256" key="7">
    <source>
        <dbReference type="ARBA" id="ARBA00023136"/>
    </source>
</evidence>
<comment type="similarity">
    <text evidence="2 8">Belongs to the binding-protein-dependent transport system permease family. CysTW subfamily.</text>
</comment>
<dbReference type="OrthoDB" id="9807065at2"/>
<dbReference type="RefSeq" id="WP_036782150.1">
    <property type="nucleotide sequence ID" value="NZ_AVBG01000004.1"/>
</dbReference>
<dbReference type="InterPro" id="IPR035906">
    <property type="entry name" value="MetI-like_sf"/>
</dbReference>
<accession>A0A0A2VE87</accession>
<feature type="transmembrane region" description="Helical" evidence="8">
    <location>
        <begin position="120"/>
        <end position="139"/>
    </location>
</feature>
<evidence type="ECO:0000256" key="1">
    <source>
        <dbReference type="ARBA" id="ARBA00004651"/>
    </source>
</evidence>
<reference evidence="10 11" key="1">
    <citation type="submission" date="2013-08" db="EMBL/GenBank/DDBJ databases">
        <title>Genome of Pontibacillus chungwhensis.</title>
        <authorList>
            <person name="Wang Q."/>
            <person name="Wang G."/>
        </authorList>
    </citation>
    <scope>NUCLEOTIDE SEQUENCE [LARGE SCALE GENOMIC DNA]</scope>
    <source>
        <strain evidence="10 11">BH030062</strain>
    </source>
</reference>
<proteinExistence type="inferred from homology"/>
<evidence type="ECO:0000256" key="5">
    <source>
        <dbReference type="ARBA" id="ARBA00022692"/>
    </source>
</evidence>
<evidence type="ECO:0000256" key="3">
    <source>
        <dbReference type="ARBA" id="ARBA00022448"/>
    </source>
</evidence>
<dbReference type="GO" id="GO:0005315">
    <property type="term" value="F:phosphate transmembrane transporter activity"/>
    <property type="evidence" value="ECO:0007669"/>
    <property type="project" value="InterPro"/>
</dbReference>
<dbReference type="InterPro" id="IPR000515">
    <property type="entry name" value="MetI-like"/>
</dbReference>
<dbReference type="GO" id="GO:0005886">
    <property type="term" value="C:plasma membrane"/>
    <property type="evidence" value="ECO:0007669"/>
    <property type="project" value="UniProtKB-SubCell"/>
</dbReference>
<keyword evidence="4 8" id="KW-1003">Cell membrane</keyword>
<dbReference type="GO" id="GO:0035435">
    <property type="term" value="P:phosphate ion transmembrane transport"/>
    <property type="evidence" value="ECO:0007669"/>
    <property type="project" value="InterPro"/>
</dbReference>
<evidence type="ECO:0000256" key="4">
    <source>
        <dbReference type="ARBA" id="ARBA00022475"/>
    </source>
</evidence>
<keyword evidence="6 8" id="KW-1133">Transmembrane helix</keyword>
<keyword evidence="11" id="KW-1185">Reference proteome</keyword>
<keyword evidence="3" id="KW-0813">Transport</keyword>
<feature type="transmembrane region" description="Helical" evidence="8">
    <location>
        <begin position="145"/>
        <end position="165"/>
    </location>
</feature>
<dbReference type="NCBIfam" id="TIGR00974">
    <property type="entry name" value="3a0107s02c"/>
    <property type="match status" value="1"/>
</dbReference>
<evidence type="ECO:0000259" key="9">
    <source>
        <dbReference type="PROSITE" id="PS50928"/>
    </source>
</evidence>
<evidence type="ECO:0000256" key="2">
    <source>
        <dbReference type="ARBA" id="ARBA00007069"/>
    </source>
</evidence>
<dbReference type="EMBL" id="AVBG01000004">
    <property type="protein sequence ID" value="KGP91970.1"/>
    <property type="molecule type" value="Genomic_DNA"/>
</dbReference>
<comment type="caution">
    <text evidence="10">The sequence shown here is derived from an EMBL/GenBank/DDBJ whole genome shotgun (WGS) entry which is preliminary data.</text>
</comment>
<evidence type="ECO:0000313" key="10">
    <source>
        <dbReference type="EMBL" id="KGP91970.1"/>
    </source>
</evidence>
<name>A0A0A2VE87_9BACI</name>
<feature type="transmembrane region" description="Helical" evidence="8">
    <location>
        <begin position="261"/>
        <end position="284"/>
    </location>
</feature>
<dbReference type="SUPFAM" id="SSF161098">
    <property type="entry name" value="MetI-like"/>
    <property type="match status" value="1"/>
</dbReference>
<dbReference type="Pfam" id="PF00528">
    <property type="entry name" value="BPD_transp_1"/>
    <property type="match status" value="1"/>
</dbReference>
<sequence length="292" mass="31339">MALINKDTVSNKMSGRILKNKIAKVIFFIATIIGLLFLGALAYRILTQGLGSLDMDFLTGFTSQSPDRAGIKAGVIGSLWLMSVTAPVTLIIGVATAIYLEEYAKRGRFTRFIQINLQNLAGVPSIVFGLLGLTIFVYIFKTGEIVLAGGLTLGLLVLPVIVVAAQESIRSVPNELREASYGMGATKWQTVRRIVLPAAIPGILTGGILALSRAIGETAPLLLVGAATAIFTLPSGIFDPYTAMPIQIYSWTKAPQPEFEYVASAGIIVLLVILLLLNSIAVFIRNKFSKRL</sequence>
<comment type="caution">
    <text evidence="8">Lacks conserved residue(s) required for the propagation of feature annotation.</text>
</comment>
<evidence type="ECO:0000256" key="6">
    <source>
        <dbReference type="ARBA" id="ARBA00022989"/>
    </source>
</evidence>
<protein>
    <recommendedName>
        <fullName evidence="8">Phosphate transport system permease protein PstA</fullName>
    </recommendedName>
</protein>
<dbReference type="AlphaFoldDB" id="A0A0A2VE87"/>
<dbReference type="InterPro" id="IPR005672">
    <property type="entry name" value="Phosphate_PstA"/>
</dbReference>
<dbReference type="Gene3D" id="1.10.3720.10">
    <property type="entry name" value="MetI-like"/>
    <property type="match status" value="1"/>
</dbReference>
<dbReference type="Proteomes" id="UP000030153">
    <property type="component" value="Unassembled WGS sequence"/>
</dbReference>
<feature type="transmembrane region" description="Helical" evidence="8">
    <location>
        <begin position="22"/>
        <end position="46"/>
    </location>
</feature>
<dbReference type="STRING" id="1385513.N780_16670"/>
<evidence type="ECO:0000256" key="8">
    <source>
        <dbReference type="RuleBase" id="RU363043"/>
    </source>
</evidence>